<evidence type="ECO:0000313" key="3">
    <source>
        <dbReference type="Proteomes" id="UP001139293"/>
    </source>
</evidence>
<dbReference type="RefSeq" id="WP_248951975.1">
    <property type="nucleotide sequence ID" value="NZ_JAKILB010000025.1"/>
</dbReference>
<keyword evidence="1" id="KW-0472">Membrane</keyword>
<proteinExistence type="predicted"/>
<dbReference type="AlphaFoldDB" id="A0A9X1ZET6"/>
<evidence type="ECO:0000256" key="1">
    <source>
        <dbReference type="SAM" id="Phobius"/>
    </source>
</evidence>
<comment type="caution">
    <text evidence="2">The sequence shown here is derived from an EMBL/GenBank/DDBJ whole genome shotgun (WGS) entry which is preliminary data.</text>
</comment>
<evidence type="ECO:0000313" key="2">
    <source>
        <dbReference type="EMBL" id="MCL1141044.1"/>
    </source>
</evidence>
<name>A0A9X1ZET6_9GAMM</name>
<feature type="transmembrane region" description="Helical" evidence="1">
    <location>
        <begin position="35"/>
        <end position="54"/>
    </location>
</feature>
<reference evidence="2" key="1">
    <citation type="submission" date="2022-01" db="EMBL/GenBank/DDBJ databases">
        <title>Whole genome-based taxonomy of the Shewanellaceae.</title>
        <authorList>
            <person name="Martin-Rodriguez A.J."/>
        </authorList>
    </citation>
    <scope>NUCLEOTIDE SEQUENCE</scope>
    <source>
        <strain evidence="2">KCTC 23973</strain>
    </source>
</reference>
<feature type="transmembrane region" description="Helical" evidence="1">
    <location>
        <begin position="182"/>
        <end position="201"/>
    </location>
</feature>
<protein>
    <submittedName>
        <fullName evidence="2">Uncharacterized protein</fullName>
    </submittedName>
</protein>
<feature type="transmembrane region" description="Helical" evidence="1">
    <location>
        <begin position="60"/>
        <end position="77"/>
    </location>
</feature>
<sequence length="317" mass="35718">MAATKIIKMPAALITIATSFKRFYQQTMESFAQKLSILTLAQYLYMLALLLVIFSDSFSWVAAITVLALAIELLPLFERIWHSLLGKAVLLLFYAVVANFALSWAGGVVNEVIGVSAAHFAYTHNLAILLYIPVWFVFITALLILAAQMLVPFYFLLFIMLKPLGVALPKLTENTHFRKTTWVLRLMLATGLLVHLVLYIVPELEGQVLKKNLTSDVSVGIEQPLITVTTDGGSGESDFQDEYLQTRHKYQSSVRKMIALFAFEFEADSKSRCQKDISSRVVELNDYEIVEIFRDEALQNGFRFEVKKCISPAFPAQ</sequence>
<feature type="transmembrane region" description="Helical" evidence="1">
    <location>
        <begin position="128"/>
        <end position="161"/>
    </location>
</feature>
<feature type="transmembrane region" description="Helical" evidence="1">
    <location>
        <begin position="89"/>
        <end position="108"/>
    </location>
</feature>
<keyword evidence="3" id="KW-1185">Reference proteome</keyword>
<gene>
    <name evidence="2" type="ORF">L2740_21155</name>
</gene>
<keyword evidence="1" id="KW-0812">Transmembrane</keyword>
<keyword evidence="1" id="KW-1133">Transmembrane helix</keyword>
<dbReference type="Proteomes" id="UP001139293">
    <property type="component" value="Unassembled WGS sequence"/>
</dbReference>
<accession>A0A9X1ZET6</accession>
<dbReference type="EMBL" id="JAKILB010000025">
    <property type="protein sequence ID" value="MCL1141044.1"/>
    <property type="molecule type" value="Genomic_DNA"/>
</dbReference>
<organism evidence="2 3">
    <name type="scientific">Shewanella pneumatophori</name>
    <dbReference type="NCBI Taxonomy" id="314092"/>
    <lineage>
        <taxon>Bacteria</taxon>
        <taxon>Pseudomonadati</taxon>
        <taxon>Pseudomonadota</taxon>
        <taxon>Gammaproteobacteria</taxon>
        <taxon>Alteromonadales</taxon>
        <taxon>Shewanellaceae</taxon>
        <taxon>Shewanella</taxon>
    </lineage>
</organism>